<feature type="transmembrane region" description="Helical" evidence="1">
    <location>
        <begin position="21"/>
        <end position="45"/>
    </location>
</feature>
<keyword evidence="1" id="KW-0812">Transmembrane</keyword>
<keyword evidence="1" id="KW-1133">Transmembrane helix</keyword>
<evidence type="ECO:0000313" key="3">
    <source>
        <dbReference type="Proteomes" id="UP000009375"/>
    </source>
</evidence>
<dbReference type="Proteomes" id="UP000009375">
    <property type="component" value="Unassembled WGS sequence"/>
</dbReference>
<dbReference type="SUPFAM" id="SSF49899">
    <property type="entry name" value="Concanavalin A-like lectins/glucanases"/>
    <property type="match status" value="1"/>
</dbReference>
<gene>
    <name evidence="2" type="ORF">BJBARM4_0241</name>
</gene>
<accession>D2EET8</accession>
<dbReference type="InterPro" id="IPR013320">
    <property type="entry name" value="ConA-like_dom_sf"/>
</dbReference>
<reference evidence="2 3" key="1">
    <citation type="journal article" date="2010" name="Proc. Natl. Acad. Sci. U.S.A.">
        <title>Enigmatic, ultrasmall, uncultivated Archaea.</title>
        <authorList>
            <person name="Baker B.J."/>
            <person name="Comolli L.R."/>
            <person name="Dick G.J."/>
            <person name="Hauser L.J."/>
            <person name="Hyatt D."/>
            <person name="Dill B.D."/>
            <person name="Land M.L."/>
            <person name="Verberkmoes N.C."/>
            <person name="Hettich R.L."/>
            <person name="Banfield J.F."/>
        </authorList>
    </citation>
    <scope>NUCLEOTIDE SEQUENCE [LARGE SCALE GENOMIC DNA]</scope>
</reference>
<organism evidence="2 3">
    <name type="scientific">Candidatus Parvarchaeum acidiphilum ARMAN-4</name>
    <dbReference type="NCBI Taxonomy" id="662760"/>
    <lineage>
        <taxon>Archaea</taxon>
        <taxon>Candidatus Parvarchaeota</taxon>
        <taxon>Candidatus Parvarchaeum</taxon>
    </lineage>
</organism>
<evidence type="ECO:0000256" key="1">
    <source>
        <dbReference type="SAM" id="Phobius"/>
    </source>
</evidence>
<evidence type="ECO:0000313" key="2">
    <source>
        <dbReference type="EMBL" id="EEZ93149.1"/>
    </source>
</evidence>
<protein>
    <recommendedName>
        <fullName evidence="4">LamG domain protein jellyroll fold domain protein</fullName>
    </recommendedName>
</protein>
<evidence type="ECO:0008006" key="4">
    <source>
        <dbReference type="Google" id="ProtNLM"/>
    </source>
</evidence>
<dbReference type="EMBL" id="GG730041">
    <property type="protein sequence ID" value="EEZ93149.1"/>
    <property type="molecule type" value="Genomic_DNA"/>
</dbReference>
<proteinExistence type="predicted"/>
<dbReference type="AlphaFoldDB" id="D2EET8"/>
<dbReference type="Pfam" id="PF13385">
    <property type="entry name" value="Laminin_G_3"/>
    <property type="match status" value="1"/>
</dbReference>
<dbReference type="Gene3D" id="2.60.120.200">
    <property type="match status" value="1"/>
</dbReference>
<keyword evidence="1" id="KW-0472">Membrane</keyword>
<name>D2EET8_PARA4</name>
<sequence length="381" mass="41077">MLFNYLDISRKSKRSQSALEYMMTYGWAILIIVIVAVILYSMGIFNPSSSITTTITGFQSLGVTQAACINSVNNQILELYVTNNVGYPINLTKINVTGNNGVTVTQDIGSLLYPGHSSSFYVNGACNKSSSSYSGSVTITYMEVGQPLPGPYVSTGKISKVVASSNLDLVGNFTNSSQIQTNSGYSAPTALTISMWVSLKDLDNSLGQYFEISGYDSKSQESTFCCNWRFGFETNGVFFDPGYWGDRSVSSSMSYNKWYLVSMVLENITGSNDLFWIYINNTLITNGVATSSEYGIPPVNYLDFGAGPGTGPAMNGKISDIQIYTTALSQNQISKLFMSGIGGAPLSNAGLVGWWPLDGNANDYSANNNNGVATNVNFVSP</sequence>